<keyword evidence="1" id="KW-0614">Plasmid</keyword>
<name>A0ABX7BHI6_9PROT</name>
<gene>
    <name evidence="1" type="ORF">IGS68_34600</name>
</gene>
<dbReference type="RefSeq" id="WP_206379364.1">
    <property type="nucleotide sequence ID" value="NZ_CP067423.1"/>
</dbReference>
<protein>
    <recommendedName>
        <fullName evidence="3">HTH cro/C1-type domain-containing protein</fullName>
    </recommendedName>
</protein>
<keyword evidence="2" id="KW-1185">Reference proteome</keyword>
<dbReference type="Gene3D" id="1.10.260.40">
    <property type="entry name" value="lambda repressor-like DNA-binding domains"/>
    <property type="match status" value="1"/>
</dbReference>
<reference evidence="1" key="1">
    <citation type="submission" date="2021-02" db="EMBL/GenBank/DDBJ databases">
        <title>Skermanella TT6 skin isolate.</title>
        <authorList>
            <person name="Lee K."/>
            <person name="Ganzorig M."/>
        </authorList>
    </citation>
    <scope>NUCLEOTIDE SEQUENCE</scope>
    <source>
        <strain evidence="1">TT6</strain>
    </source>
</reference>
<evidence type="ECO:0000313" key="2">
    <source>
        <dbReference type="Proteomes" id="UP000595197"/>
    </source>
</evidence>
<dbReference type="Proteomes" id="UP000595197">
    <property type="component" value="Plasmid pTT6-3"/>
</dbReference>
<proteinExistence type="predicted"/>
<geneLocation type="plasmid" evidence="1 2">
    <name>pTT6-3</name>
</geneLocation>
<evidence type="ECO:0008006" key="3">
    <source>
        <dbReference type="Google" id="ProtNLM"/>
    </source>
</evidence>
<dbReference type="SUPFAM" id="SSF47413">
    <property type="entry name" value="lambda repressor-like DNA-binding domains"/>
    <property type="match status" value="1"/>
</dbReference>
<organism evidence="1 2">
    <name type="scientific">Skermanella cutis</name>
    <dbReference type="NCBI Taxonomy" id="2775420"/>
    <lineage>
        <taxon>Bacteria</taxon>
        <taxon>Pseudomonadati</taxon>
        <taxon>Pseudomonadota</taxon>
        <taxon>Alphaproteobacteria</taxon>
        <taxon>Rhodospirillales</taxon>
        <taxon>Azospirillaceae</taxon>
        <taxon>Skermanella</taxon>
    </lineage>
</organism>
<dbReference type="EMBL" id="CP067423">
    <property type="protein sequence ID" value="QQP93855.2"/>
    <property type="molecule type" value="Genomic_DNA"/>
</dbReference>
<evidence type="ECO:0000313" key="1">
    <source>
        <dbReference type="EMBL" id="QQP93855.2"/>
    </source>
</evidence>
<accession>A0ABX7BHI6</accession>
<dbReference type="InterPro" id="IPR010982">
    <property type="entry name" value="Lambda_DNA-bd_dom_sf"/>
</dbReference>
<sequence>MQKVSSEQIRDARNLLRIAGEEFCAMVGIGRRTLQRIEYDQDLMERTAYGTIMKIVETLEEAGVEFLTDGTVKKRSGGISSGGGSTP</sequence>